<sequence>MTLPRPISSASPQVPLRWVLVVPFVVQIFAAVGLTGYLSIRNGQQAVNEVTQQLRSEISSRIQERLDSYLEIPHLVNALTAKAFRRFNLWNIENMSAMEGYIAEQLIQFPNLSYLGFGGEEQEFAGAGRNNDGSLVTYLTDRSTNFVNAVYAVDAEGKPGEFIEEKPSYNPTIRPWYRIAVEANQAVLDKHLFNVRETSRFFCGGTVL</sequence>
<feature type="transmembrane region" description="Helical" evidence="1">
    <location>
        <begin position="20"/>
        <end position="40"/>
    </location>
</feature>
<dbReference type="AlphaFoldDB" id="A0A1L9QWQ0"/>
<keyword evidence="1" id="KW-0472">Membrane</keyword>
<organism evidence="2 3">
    <name type="scientific">Roseofilum reptotaenium AO1-A</name>
    <dbReference type="NCBI Taxonomy" id="1925591"/>
    <lineage>
        <taxon>Bacteria</taxon>
        <taxon>Bacillati</taxon>
        <taxon>Cyanobacteriota</taxon>
        <taxon>Cyanophyceae</taxon>
        <taxon>Desertifilales</taxon>
        <taxon>Desertifilaceae</taxon>
        <taxon>Roseofilum</taxon>
    </lineage>
</organism>
<gene>
    <name evidence="2" type="ORF">BI308_03420</name>
</gene>
<evidence type="ECO:0000256" key="1">
    <source>
        <dbReference type="SAM" id="Phobius"/>
    </source>
</evidence>
<name>A0A1L9QWQ0_9CYAN</name>
<keyword evidence="1" id="KW-1133">Transmembrane helix</keyword>
<evidence type="ECO:0000313" key="2">
    <source>
        <dbReference type="EMBL" id="OJJ27108.1"/>
    </source>
</evidence>
<accession>A0A1L9QWQ0</accession>
<keyword evidence="1" id="KW-0812">Transmembrane</keyword>
<evidence type="ECO:0000313" key="3">
    <source>
        <dbReference type="Proteomes" id="UP000183940"/>
    </source>
</evidence>
<dbReference type="Proteomes" id="UP000183940">
    <property type="component" value="Unassembled WGS sequence"/>
</dbReference>
<comment type="caution">
    <text evidence="2">The sequence shown here is derived from an EMBL/GenBank/DDBJ whole genome shotgun (WGS) entry which is preliminary data.</text>
</comment>
<reference evidence="2" key="1">
    <citation type="submission" date="2016-10" db="EMBL/GenBank/DDBJ databases">
        <title>CRISPR-Cas defence system in Roseofilum reptotaenium: evidence of a bacteriophage-cyanobacterium arms race in the coral black band disease.</title>
        <authorList>
            <person name="Buerger P."/>
            <person name="Wood-Charlson E.M."/>
            <person name="Weynberg K.D."/>
            <person name="Willis B."/>
            <person name="Van Oppen M.J."/>
        </authorList>
    </citation>
    <scope>NUCLEOTIDE SEQUENCE [LARGE SCALE GENOMIC DNA]</scope>
    <source>
        <strain evidence="2">AO1-A</strain>
    </source>
</reference>
<dbReference type="EMBL" id="MLAW01000003">
    <property type="protein sequence ID" value="OJJ27108.1"/>
    <property type="molecule type" value="Genomic_DNA"/>
</dbReference>
<dbReference type="STRING" id="1925591.BI308_03420"/>
<proteinExistence type="predicted"/>
<keyword evidence="3" id="KW-1185">Reference proteome</keyword>
<protein>
    <submittedName>
        <fullName evidence="2">Uncharacterized protein</fullName>
    </submittedName>
</protein>
<dbReference type="Gene3D" id="3.30.450.20">
    <property type="entry name" value="PAS domain"/>
    <property type="match status" value="1"/>
</dbReference>